<name>A0A2G8L4P7_STIJA</name>
<organism evidence="1 2">
    <name type="scientific">Stichopus japonicus</name>
    <name type="common">Sea cucumber</name>
    <dbReference type="NCBI Taxonomy" id="307972"/>
    <lineage>
        <taxon>Eukaryota</taxon>
        <taxon>Metazoa</taxon>
        <taxon>Echinodermata</taxon>
        <taxon>Eleutherozoa</taxon>
        <taxon>Echinozoa</taxon>
        <taxon>Holothuroidea</taxon>
        <taxon>Aspidochirotacea</taxon>
        <taxon>Aspidochirotida</taxon>
        <taxon>Stichopodidae</taxon>
        <taxon>Apostichopus</taxon>
    </lineage>
</organism>
<dbReference type="Proteomes" id="UP000230750">
    <property type="component" value="Unassembled WGS sequence"/>
</dbReference>
<evidence type="ECO:0000313" key="2">
    <source>
        <dbReference type="Proteomes" id="UP000230750"/>
    </source>
</evidence>
<dbReference type="OrthoDB" id="10036512at2759"/>
<protein>
    <submittedName>
        <fullName evidence="1">Uncharacterized protein</fullName>
    </submittedName>
</protein>
<dbReference type="EMBL" id="MRZV01000223">
    <property type="protein sequence ID" value="PIK55221.1"/>
    <property type="molecule type" value="Genomic_DNA"/>
</dbReference>
<evidence type="ECO:0000313" key="1">
    <source>
        <dbReference type="EMBL" id="PIK55221.1"/>
    </source>
</evidence>
<dbReference type="AlphaFoldDB" id="A0A2G8L4P7"/>
<accession>A0A2G8L4P7</accession>
<dbReference type="PANTHER" id="PTHR33053">
    <property type="entry name" value="PROTEIN, PUTATIVE-RELATED"/>
    <property type="match status" value="1"/>
</dbReference>
<comment type="caution">
    <text evidence="1">The sequence shown here is derived from an EMBL/GenBank/DDBJ whole genome shotgun (WGS) entry which is preliminary data.</text>
</comment>
<keyword evidence="2" id="KW-1185">Reference proteome</keyword>
<proteinExistence type="predicted"/>
<dbReference type="PANTHER" id="PTHR33053:SF9">
    <property type="entry name" value="AGAP000105-PA"/>
    <property type="match status" value="1"/>
</dbReference>
<sequence>MHIKNIAGGSYLHIGIVTSITARLTQFAKDFHSETVKLQINTGGVPLFRSSNVALWPILGKIKEIANCVPFVIGLFSGKTKLGSVNEFLTDFVDEMSKVEVDGIIFNSKHYPVSLDSVICDAPSRAFVKCIKGHTGYSVCERCTQNGVYRQNQISFPECEAGKRRDDR</sequence>
<dbReference type="STRING" id="307972.A0A2G8L4P7"/>
<gene>
    <name evidence="1" type="ORF">BSL78_07951</name>
</gene>
<reference evidence="1 2" key="1">
    <citation type="journal article" date="2017" name="PLoS Biol.">
        <title>The sea cucumber genome provides insights into morphological evolution and visceral regeneration.</title>
        <authorList>
            <person name="Zhang X."/>
            <person name="Sun L."/>
            <person name="Yuan J."/>
            <person name="Sun Y."/>
            <person name="Gao Y."/>
            <person name="Zhang L."/>
            <person name="Li S."/>
            <person name="Dai H."/>
            <person name="Hamel J.F."/>
            <person name="Liu C."/>
            <person name="Yu Y."/>
            <person name="Liu S."/>
            <person name="Lin W."/>
            <person name="Guo K."/>
            <person name="Jin S."/>
            <person name="Xu P."/>
            <person name="Storey K.B."/>
            <person name="Huan P."/>
            <person name="Zhang T."/>
            <person name="Zhou Y."/>
            <person name="Zhang J."/>
            <person name="Lin C."/>
            <person name="Li X."/>
            <person name="Xing L."/>
            <person name="Huo D."/>
            <person name="Sun M."/>
            <person name="Wang L."/>
            <person name="Mercier A."/>
            <person name="Li F."/>
            <person name="Yang H."/>
            <person name="Xiang J."/>
        </authorList>
    </citation>
    <scope>NUCLEOTIDE SEQUENCE [LARGE SCALE GENOMIC DNA]</scope>
    <source>
        <strain evidence="1">Shaxun</strain>
        <tissue evidence="1">Muscle</tissue>
    </source>
</reference>